<evidence type="ECO:0000313" key="1">
    <source>
        <dbReference type="EMBL" id="MBB6542282.1"/>
    </source>
</evidence>
<evidence type="ECO:0008006" key="3">
    <source>
        <dbReference type="Google" id="ProtNLM"/>
    </source>
</evidence>
<protein>
    <recommendedName>
        <fullName evidence="3">Lipoprotein</fullName>
    </recommendedName>
</protein>
<keyword evidence="2" id="KW-1185">Reference proteome</keyword>
<proteinExistence type="predicted"/>
<organism evidence="1 2">
    <name type="scientific">Thalassotalea piscium</name>
    <dbReference type="NCBI Taxonomy" id="1230533"/>
    <lineage>
        <taxon>Bacteria</taxon>
        <taxon>Pseudomonadati</taxon>
        <taxon>Pseudomonadota</taxon>
        <taxon>Gammaproteobacteria</taxon>
        <taxon>Alteromonadales</taxon>
        <taxon>Colwelliaceae</taxon>
        <taxon>Thalassotalea</taxon>
    </lineage>
</organism>
<dbReference type="Proteomes" id="UP000537141">
    <property type="component" value="Unassembled WGS sequence"/>
</dbReference>
<gene>
    <name evidence="1" type="ORF">HNQ55_000769</name>
</gene>
<comment type="caution">
    <text evidence="1">The sequence shown here is derived from an EMBL/GenBank/DDBJ whole genome shotgun (WGS) entry which is preliminary data.</text>
</comment>
<dbReference type="RefSeq" id="WP_184422774.1">
    <property type="nucleotide sequence ID" value="NZ_AP027362.1"/>
</dbReference>
<accession>A0A7X0TSM3</accession>
<dbReference type="PROSITE" id="PS51257">
    <property type="entry name" value="PROKAR_LIPOPROTEIN"/>
    <property type="match status" value="1"/>
</dbReference>
<reference evidence="1 2" key="1">
    <citation type="submission" date="2020-08" db="EMBL/GenBank/DDBJ databases">
        <title>Genomic Encyclopedia of Type Strains, Phase IV (KMG-IV): sequencing the most valuable type-strain genomes for metagenomic binning, comparative biology and taxonomic classification.</title>
        <authorList>
            <person name="Goeker M."/>
        </authorList>
    </citation>
    <scope>NUCLEOTIDE SEQUENCE [LARGE SCALE GENOMIC DNA]</scope>
    <source>
        <strain evidence="1 2">DSM 26287</strain>
    </source>
</reference>
<dbReference type="EMBL" id="JACHHU010000004">
    <property type="protein sequence ID" value="MBB6542282.1"/>
    <property type="molecule type" value="Genomic_DNA"/>
</dbReference>
<dbReference type="AlphaFoldDB" id="A0A7X0TSM3"/>
<sequence length="227" mass="26071">MYCKLIIIFFVFLTGCANTKVHLYTKYLSENESQDIIKELESNNFTVIENTLSIPDGIRESTIIYSPFLKNREDLSNALDSLSKVGWSEIRLESLVKGNHWYGKNSLGLILLPNGLINSDWEMNKGLSHKYVGTDCDSQVEIDIQDNNLYKITYTDKNQIKVKQGSWKISSYPYLELSAENGSLPMYFEAIKRTEEDLIGKVNIVEIKPIQSYQMFSNCNFSYGLRN</sequence>
<name>A0A7X0TSM3_9GAMM</name>
<evidence type="ECO:0000313" key="2">
    <source>
        <dbReference type="Proteomes" id="UP000537141"/>
    </source>
</evidence>